<comment type="caution">
    <text evidence="2">The sequence shown here is derived from an EMBL/GenBank/DDBJ whole genome shotgun (WGS) entry which is preliminary data.</text>
</comment>
<protein>
    <submittedName>
        <fullName evidence="2">NUDIX hydrolase</fullName>
    </submittedName>
</protein>
<dbReference type="EMBL" id="SHBL01000015">
    <property type="protein sequence ID" value="RZO24072.1"/>
    <property type="molecule type" value="Genomic_DNA"/>
</dbReference>
<dbReference type="InterPro" id="IPR015797">
    <property type="entry name" value="NUDIX_hydrolase-like_dom_sf"/>
</dbReference>
<feature type="domain" description="Nudix hydrolase" evidence="1">
    <location>
        <begin position="37"/>
        <end position="161"/>
    </location>
</feature>
<evidence type="ECO:0000259" key="1">
    <source>
        <dbReference type="PROSITE" id="PS51462"/>
    </source>
</evidence>
<evidence type="ECO:0000313" key="2">
    <source>
        <dbReference type="EMBL" id="RZO24072.1"/>
    </source>
</evidence>
<dbReference type="PANTHER" id="PTHR43222:SF2">
    <property type="entry name" value="NUDIX HYDROLASE 23, CHLOROPLASTIC"/>
    <property type="match status" value="1"/>
</dbReference>
<dbReference type="Pfam" id="PF00293">
    <property type="entry name" value="NUDIX"/>
    <property type="match status" value="1"/>
</dbReference>
<dbReference type="AlphaFoldDB" id="A0A520MS73"/>
<dbReference type="InterPro" id="IPR000086">
    <property type="entry name" value="NUDIX_hydrolase_dom"/>
</dbReference>
<dbReference type="Pfam" id="PF14803">
    <property type="entry name" value="Zn_ribbon_Nudix"/>
    <property type="match status" value="1"/>
</dbReference>
<organism evidence="2 3">
    <name type="scientific">SAR86 cluster bacterium</name>
    <dbReference type="NCBI Taxonomy" id="2030880"/>
    <lineage>
        <taxon>Bacteria</taxon>
        <taxon>Pseudomonadati</taxon>
        <taxon>Pseudomonadota</taxon>
        <taxon>Gammaproteobacteria</taxon>
        <taxon>SAR86 cluster</taxon>
    </lineage>
</organism>
<sequence>MNFCPVCSSAEIAKKIPEDDNREREVCNSCGEIFYSNPNIVTGVLAYTDNDELILCKRLIEPRHGYWTLPAGFLENQESIEEGALRETEEEAKLRVSDVKLFTILSVPHIDQIYTFFTGKVVNYDFGPTPESSEVKLFKYDDIPWEELAFPTVIKTIKLFLERGDDKIINEVLRPKI</sequence>
<evidence type="ECO:0000313" key="3">
    <source>
        <dbReference type="Proteomes" id="UP000320146"/>
    </source>
</evidence>
<dbReference type="GO" id="GO:0016787">
    <property type="term" value="F:hydrolase activity"/>
    <property type="evidence" value="ECO:0007669"/>
    <property type="project" value="UniProtKB-KW"/>
</dbReference>
<name>A0A520MS73_9GAMM</name>
<dbReference type="Gene3D" id="2.20.70.10">
    <property type="match status" value="1"/>
</dbReference>
<dbReference type="InterPro" id="IPR029401">
    <property type="entry name" value="Nudix_N"/>
</dbReference>
<gene>
    <name evidence="2" type="ORF">EVA99_02420</name>
</gene>
<dbReference type="PROSITE" id="PS51462">
    <property type="entry name" value="NUDIX"/>
    <property type="match status" value="1"/>
</dbReference>
<accession>A0A520MS73</accession>
<proteinExistence type="predicted"/>
<dbReference type="SUPFAM" id="SSF55811">
    <property type="entry name" value="Nudix"/>
    <property type="match status" value="1"/>
</dbReference>
<reference evidence="2 3" key="1">
    <citation type="submission" date="2019-02" db="EMBL/GenBank/DDBJ databases">
        <title>Prokaryotic population dynamics and viral predation in marine succession experiment using metagenomics: the confinement effect.</title>
        <authorList>
            <person name="Haro-Moreno J.M."/>
            <person name="Rodriguez-Valera F."/>
            <person name="Lopez-Perez M."/>
        </authorList>
    </citation>
    <scope>NUCLEOTIDE SEQUENCE [LARGE SCALE GENOMIC DNA]</scope>
    <source>
        <strain evidence="2">MED-G166</strain>
    </source>
</reference>
<keyword evidence="2" id="KW-0378">Hydrolase</keyword>
<dbReference type="Gene3D" id="3.90.79.10">
    <property type="entry name" value="Nucleoside Triphosphate Pyrophosphohydrolase"/>
    <property type="match status" value="1"/>
</dbReference>
<dbReference type="Proteomes" id="UP000320146">
    <property type="component" value="Unassembled WGS sequence"/>
</dbReference>
<dbReference type="PANTHER" id="PTHR43222">
    <property type="entry name" value="NUDIX HYDROLASE 23"/>
    <property type="match status" value="1"/>
</dbReference>